<reference evidence="1 2" key="1">
    <citation type="journal article" date="2021" name="J. Hered.">
        <title>A chromosome-level genome assembly of the parasitoid wasp, Cotesia glomerata (Hymenoptera: Braconidae).</title>
        <authorList>
            <person name="Pinto B.J."/>
            <person name="Weis J.J."/>
            <person name="Gamble T."/>
            <person name="Ode P.J."/>
            <person name="Paul R."/>
            <person name="Zaspel J.M."/>
        </authorList>
    </citation>
    <scope>NUCLEOTIDE SEQUENCE [LARGE SCALE GENOMIC DNA]</scope>
    <source>
        <strain evidence="1">CgM1</strain>
    </source>
</reference>
<evidence type="ECO:0000313" key="2">
    <source>
        <dbReference type="Proteomes" id="UP000826195"/>
    </source>
</evidence>
<dbReference type="AlphaFoldDB" id="A0AAV7I2M6"/>
<dbReference type="EMBL" id="JAHXZJ010002609">
    <property type="protein sequence ID" value="KAH0540063.1"/>
    <property type="molecule type" value="Genomic_DNA"/>
</dbReference>
<accession>A0AAV7I2M6</accession>
<protein>
    <submittedName>
        <fullName evidence="1">Uncharacterized protein</fullName>
    </submittedName>
</protein>
<keyword evidence="2" id="KW-1185">Reference proteome</keyword>
<comment type="caution">
    <text evidence="1">The sequence shown here is derived from an EMBL/GenBank/DDBJ whole genome shotgun (WGS) entry which is preliminary data.</text>
</comment>
<gene>
    <name evidence="1" type="ORF">KQX54_011994</name>
</gene>
<dbReference type="Proteomes" id="UP000826195">
    <property type="component" value="Unassembled WGS sequence"/>
</dbReference>
<proteinExistence type="predicted"/>
<evidence type="ECO:0000313" key="1">
    <source>
        <dbReference type="EMBL" id="KAH0540063.1"/>
    </source>
</evidence>
<sequence>MAKVLQANLQRCKLAFDLLYARNRDHGVDIALILEKYHSVSGPNSYFLNESAFQNAVSDRIDMLPDSFAESRENLKALVGRTIDVIVAGCDAAMPRRSASSHRKPVYWWKAEIALLKAECWRLRRQALRSRNRDTGQQNNKYKAAKK</sequence>
<name>A0AAV7I2M6_COTGL</name>
<organism evidence="1 2">
    <name type="scientific">Cotesia glomerata</name>
    <name type="common">Lepidopteran parasitic wasp</name>
    <name type="synonym">Apanteles glomeratus</name>
    <dbReference type="NCBI Taxonomy" id="32391"/>
    <lineage>
        <taxon>Eukaryota</taxon>
        <taxon>Metazoa</taxon>
        <taxon>Ecdysozoa</taxon>
        <taxon>Arthropoda</taxon>
        <taxon>Hexapoda</taxon>
        <taxon>Insecta</taxon>
        <taxon>Pterygota</taxon>
        <taxon>Neoptera</taxon>
        <taxon>Endopterygota</taxon>
        <taxon>Hymenoptera</taxon>
        <taxon>Apocrita</taxon>
        <taxon>Ichneumonoidea</taxon>
        <taxon>Braconidae</taxon>
        <taxon>Microgastrinae</taxon>
        <taxon>Cotesia</taxon>
    </lineage>
</organism>